<keyword evidence="4" id="KW-0645">Protease</keyword>
<organism evidence="4 5">
    <name type="scientific">Actinoallomurus bryophytorum</name>
    <dbReference type="NCBI Taxonomy" id="1490222"/>
    <lineage>
        <taxon>Bacteria</taxon>
        <taxon>Bacillati</taxon>
        <taxon>Actinomycetota</taxon>
        <taxon>Actinomycetes</taxon>
        <taxon>Streptosporangiales</taxon>
        <taxon>Thermomonosporaceae</taxon>
        <taxon>Actinoallomurus</taxon>
    </lineage>
</organism>
<evidence type="ECO:0000259" key="3">
    <source>
        <dbReference type="Pfam" id="PF02517"/>
    </source>
</evidence>
<dbReference type="PANTHER" id="PTHR35797:SF1">
    <property type="entry name" value="PROTEASE"/>
    <property type="match status" value="1"/>
</dbReference>
<feature type="transmembrane region" description="Helical" evidence="2">
    <location>
        <begin position="121"/>
        <end position="142"/>
    </location>
</feature>
<keyword evidence="2" id="KW-0472">Membrane</keyword>
<dbReference type="EMBL" id="VFOZ01000001">
    <property type="protein sequence ID" value="TQL97478.1"/>
    <property type="molecule type" value="Genomic_DNA"/>
</dbReference>
<feature type="transmembrane region" description="Helical" evidence="2">
    <location>
        <begin position="154"/>
        <end position="174"/>
    </location>
</feature>
<evidence type="ECO:0000313" key="5">
    <source>
        <dbReference type="Proteomes" id="UP000316096"/>
    </source>
</evidence>
<keyword evidence="2" id="KW-0812">Transmembrane</keyword>
<evidence type="ECO:0000256" key="1">
    <source>
        <dbReference type="SAM" id="MobiDB-lite"/>
    </source>
</evidence>
<name>A0A543CK45_9ACTN</name>
<evidence type="ECO:0000313" key="4">
    <source>
        <dbReference type="EMBL" id="TQL97478.1"/>
    </source>
</evidence>
<gene>
    <name evidence="4" type="ORF">FB559_3067</name>
</gene>
<comment type="caution">
    <text evidence="4">The sequence shown here is derived from an EMBL/GenBank/DDBJ whole genome shotgun (WGS) entry which is preliminary data.</text>
</comment>
<dbReference type="Proteomes" id="UP000316096">
    <property type="component" value="Unassembled WGS sequence"/>
</dbReference>
<accession>A0A543CK45</accession>
<protein>
    <submittedName>
        <fullName evidence="4">CAAX prenyl protease-like protein</fullName>
    </submittedName>
</protein>
<feature type="transmembrane region" description="Helical" evidence="2">
    <location>
        <begin position="228"/>
        <end position="250"/>
    </location>
</feature>
<dbReference type="RefSeq" id="WP_141956210.1">
    <property type="nucleotide sequence ID" value="NZ_VFOZ01000001.1"/>
</dbReference>
<feature type="transmembrane region" description="Helical" evidence="2">
    <location>
        <begin position="195"/>
        <end position="216"/>
    </location>
</feature>
<evidence type="ECO:0000256" key="2">
    <source>
        <dbReference type="SAM" id="Phobius"/>
    </source>
</evidence>
<dbReference type="GO" id="GO:0080120">
    <property type="term" value="P:CAAX-box protein maturation"/>
    <property type="evidence" value="ECO:0007669"/>
    <property type="project" value="UniProtKB-ARBA"/>
</dbReference>
<feature type="transmembrane region" description="Helical" evidence="2">
    <location>
        <begin position="78"/>
        <end position="100"/>
    </location>
</feature>
<dbReference type="InterPro" id="IPR003675">
    <property type="entry name" value="Rce1/LyrA-like_dom"/>
</dbReference>
<dbReference type="AlphaFoldDB" id="A0A543CK45"/>
<dbReference type="PANTHER" id="PTHR35797">
    <property type="entry name" value="PROTEASE-RELATED"/>
    <property type="match status" value="1"/>
</dbReference>
<reference evidence="4 5" key="1">
    <citation type="submission" date="2019-06" db="EMBL/GenBank/DDBJ databases">
        <title>Sequencing the genomes of 1000 actinobacteria strains.</title>
        <authorList>
            <person name="Klenk H.-P."/>
        </authorList>
    </citation>
    <scope>NUCLEOTIDE SEQUENCE [LARGE SCALE GENOMIC DNA]</scope>
    <source>
        <strain evidence="4 5">DSM 102200</strain>
    </source>
</reference>
<feature type="transmembrane region" description="Helical" evidence="2">
    <location>
        <begin position="38"/>
        <end position="58"/>
    </location>
</feature>
<proteinExistence type="predicted"/>
<dbReference type="GO" id="GO:0006508">
    <property type="term" value="P:proteolysis"/>
    <property type="evidence" value="ECO:0007669"/>
    <property type="project" value="UniProtKB-KW"/>
</dbReference>
<sequence length="317" mass="34334">MSTPTAVKSPDTAPRTPAPTPRPGNRGGPIGAVRRHPLIAFFVLAYAASWLAWTPYVLSADGLGVLSFRFPMLLGSTQLSGVLPGAYIGPLGSALVVTAITGGRDGLRAWRQRLFRMRVGWYWYLIVLTGVPILLLGGTLLMPGATGVLHAPPVMAAAAYLPMLFVQILTTGLAEEPGWRDYALPLIQRRHGPALGTLILGLVWACWHLPLFFTTWSLAGTRPDTAHWWLYLGVFILSAVSISYLITWVFNHTRESLPVALLLHASNNTVASLLLPAMFTHVHESWLLTSGAIGYGATTAVLLIATRGRLGYRGPRD</sequence>
<dbReference type="InterPro" id="IPR042150">
    <property type="entry name" value="MmRce1-like"/>
</dbReference>
<feature type="transmembrane region" description="Helical" evidence="2">
    <location>
        <begin position="285"/>
        <end position="306"/>
    </location>
</feature>
<feature type="transmembrane region" description="Helical" evidence="2">
    <location>
        <begin position="257"/>
        <end position="279"/>
    </location>
</feature>
<keyword evidence="2" id="KW-1133">Transmembrane helix</keyword>
<feature type="domain" description="CAAX prenyl protease 2/Lysostaphin resistance protein A-like" evidence="3">
    <location>
        <begin position="160"/>
        <end position="270"/>
    </location>
</feature>
<keyword evidence="4" id="KW-0378">Hydrolase</keyword>
<dbReference type="GO" id="GO:0004175">
    <property type="term" value="F:endopeptidase activity"/>
    <property type="evidence" value="ECO:0007669"/>
    <property type="project" value="UniProtKB-ARBA"/>
</dbReference>
<dbReference type="Pfam" id="PF02517">
    <property type="entry name" value="Rce1-like"/>
    <property type="match status" value="1"/>
</dbReference>
<feature type="region of interest" description="Disordered" evidence="1">
    <location>
        <begin position="1"/>
        <end position="29"/>
    </location>
</feature>
<keyword evidence="5" id="KW-1185">Reference proteome</keyword>
<dbReference type="OrthoDB" id="3693644at2"/>